<reference evidence="9 10" key="1">
    <citation type="submission" date="2018-06" db="EMBL/GenBank/DDBJ databases">
        <title>Sphaerisporangium craniellae sp. nov., isolated from a marine sponge in the South China Sea.</title>
        <authorList>
            <person name="Li L."/>
        </authorList>
    </citation>
    <scope>NUCLEOTIDE SEQUENCE [LARGE SCALE GENOMIC DNA]</scope>
    <source>
        <strain evidence="9 10">LHW63015</strain>
    </source>
</reference>
<feature type="domain" description="Protein kinase" evidence="8">
    <location>
        <begin position="22"/>
        <end position="294"/>
    </location>
</feature>
<dbReference type="InterPro" id="IPR008271">
    <property type="entry name" value="Ser/Thr_kinase_AS"/>
</dbReference>
<keyword evidence="4" id="KW-0547">Nucleotide-binding</keyword>
<organism evidence="9 10">
    <name type="scientific">Spongiactinospora rosea</name>
    <dbReference type="NCBI Taxonomy" id="2248750"/>
    <lineage>
        <taxon>Bacteria</taxon>
        <taxon>Bacillati</taxon>
        <taxon>Actinomycetota</taxon>
        <taxon>Actinomycetes</taxon>
        <taxon>Streptosporangiales</taxon>
        <taxon>Streptosporangiaceae</taxon>
        <taxon>Spongiactinospora</taxon>
    </lineage>
</organism>
<evidence type="ECO:0000256" key="1">
    <source>
        <dbReference type="ARBA" id="ARBA00012513"/>
    </source>
</evidence>
<dbReference type="InterPro" id="IPR000719">
    <property type="entry name" value="Prot_kinase_dom"/>
</dbReference>
<protein>
    <recommendedName>
        <fullName evidence="1">non-specific serine/threonine protein kinase</fullName>
        <ecNumber evidence="1">2.7.11.1</ecNumber>
    </recommendedName>
</protein>
<dbReference type="Gene3D" id="3.30.200.20">
    <property type="entry name" value="Phosphorylase Kinase, domain 1"/>
    <property type="match status" value="1"/>
</dbReference>
<keyword evidence="10" id="KW-1185">Reference proteome</keyword>
<evidence type="ECO:0000256" key="6">
    <source>
        <dbReference type="ARBA" id="ARBA00022840"/>
    </source>
</evidence>
<dbReference type="Gene3D" id="1.10.510.10">
    <property type="entry name" value="Transferase(Phosphotransferase) domain 1"/>
    <property type="match status" value="1"/>
</dbReference>
<dbReference type="EC" id="2.7.11.1" evidence="1"/>
<evidence type="ECO:0000256" key="4">
    <source>
        <dbReference type="ARBA" id="ARBA00022741"/>
    </source>
</evidence>
<evidence type="ECO:0000256" key="7">
    <source>
        <dbReference type="SAM" id="MobiDB-lite"/>
    </source>
</evidence>
<gene>
    <name evidence="9" type="ORF">DP939_09525</name>
</gene>
<dbReference type="Pfam" id="PF00069">
    <property type="entry name" value="Pkinase"/>
    <property type="match status" value="1"/>
</dbReference>
<dbReference type="PANTHER" id="PTHR43289:SF6">
    <property type="entry name" value="SERINE_THREONINE-PROTEIN KINASE NEKL-3"/>
    <property type="match status" value="1"/>
</dbReference>
<keyword evidence="3" id="KW-0808">Transferase</keyword>
<dbReference type="SUPFAM" id="SSF56112">
    <property type="entry name" value="Protein kinase-like (PK-like)"/>
    <property type="match status" value="1"/>
</dbReference>
<evidence type="ECO:0000313" key="10">
    <source>
        <dbReference type="Proteomes" id="UP000253303"/>
    </source>
</evidence>
<sequence>MSVNTTEWEDAMRPGDVLFERFRIGAGLKTGGMARVWLAEDLHSGETVAVKALGRDYWPSLYDVDERSVRSEALKRFERERDLLDKFAGPGIPRLLGYGFFRGDPCLVMELISGKNLRDFLSLHQPPPMIAAAAIGVQILEILDRIHKGGVVHRDLKPQNVVLANSGTVHIIDFGIALPTDPQATRYTRHGHTPGSTGYMAPEIIRGVKNPTPAADLYGFGCMLYEFVTAKQVFSELPDRSIEDQHRNDLAPRLDPARHPVGADLAELTGGLLQKEAADRPSLADGLEVLRRYLPRLGDPAPSPRLHPDPTLPFREGRESPPVPVPPAPVQRQRPSVKRRLMPSRREFGDLLEAAEREVMAQQPGTQTERVAAQAREVEAAWGPRERLVVRAQLVRADRARLEGDWPGAGRLYRTVERTPLDAKDVDLLLEARVGVAECLVPEKDDTEAAFTLWKAVVVDLRGLSRSSLKVHWRCREFAAELAEWGHRDEVETMLGSISAVRRPEVP</sequence>
<name>A0A366M1G6_9ACTN</name>
<accession>A0A366M1G6</accession>
<dbReference type="PROSITE" id="PS50011">
    <property type="entry name" value="PROTEIN_KINASE_DOM"/>
    <property type="match status" value="1"/>
</dbReference>
<comment type="caution">
    <text evidence="9">The sequence shown here is derived from an EMBL/GenBank/DDBJ whole genome shotgun (WGS) entry which is preliminary data.</text>
</comment>
<evidence type="ECO:0000313" key="9">
    <source>
        <dbReference type="EMBL" id="RBQ20058.1"/>
    </source>
</evidence>
<keyword evidence="5" id="KW-0418">Kinase</keyword>
<feature type="region of interest" description="Disordered" evidence="7">
    <location>
        <begin position="296"/>
        <end position="337"/>
    </location>
</feature>
<dbReference type="SMART" id="SM00220">
    <property type="entry name" value="S_TKc"/>
    <property type="match status" value="1"/>
</dbReference>
<evidence type="ECO:0000256" key="2">
    <source>
        <dbReference type="ARBA" id="ARBA00022527"/>
    </source>
</evidence>
<evidence type="ECO:0000256" key="5">
    <source>
        <dbReference type="ARBA" id="ARBA00022777"/>
    </source>
</evidence>
<keyword evidence="2" id="KW-0723">Serine/threonine-protein kinase</keyword>
<dbReference type="Proteomes" id="UP000253303">
    <property type="component" value="Unassembled WGS sequence"/>
</dbReference>
<dbReference type="EMBL" id="QMEY01000003">
    <property type="protein sequence ID" value="RBQ20058.1"/>
    <property type="molecule type" value="Genomic_DNA"/>
</dbReference>
<proteinExistence type="predicted"/>
<dbReference type="CDD" id="cd14014">
    <property type="entry name" value="STKc_PknB_like"/>
    <property type="match status" value="1"/>
</dbReference>
<keyword evidence="6" id="KW-0067">ATP-binding</keyword>
<dbReference type="PROSITE" id="PS00108">
    <property type="entry name" value="PROTEIN_KINASE_ST"/>
    <property type="match status" value="1"/>
</dbReference>
<evidence type="ECO:0000256" key="3">
    <source>
        <dbReference type="ARBA" id="ARBA00022679"/>
    </source>
</evidence>
<dbReference type="InterPro" id="IPR011009">
    <property type="entry name" value="Kinase-like_dom_sf"/>
</dbReference>
<dbReference type="AlphaFoldDB" id="A0A366M1G6"/>
<evidence type="ECO:0000259" key="8">
    <source>
        <dbReference type="PROSITE" id="PS50011"/>
    </source>
</evidence>
<dbReference type="GO" id="GO:0005524">
    <property type="term" value="F:ATP binding"/>
    <property type="evidence" value="ECO:0007669"/>
    <property type="project" value="UniProtKB-KW"/>
</dbReference>
<dbReference type="PANTHER" id="PTHR43289">
    <property type="entry name" value="MITOGEN-ACTIVATED PROTEIN KINASE KINASE KINASE 20-RELATED"/>
    <property type="match status" value="1"/>
</dbReference>
<dbReference type="GO" id="GO:0004674">
    <property type="term" value="F:protein serine/threonine kinase activity"/>
    <property type="evidence" value="ECO:0007669"/>
    <property type="project" value="UniProtKB-KW"/>
</dbReference>